<dbReference type="EMBL" id="PDWN01000013">
    <property type="protein sequence ID" value="KAF1693053.1"/>
    <property type="molecule type" value="Genomic_DNA"/>
</dbReference>
<keyword evidence="1" id="KW-0732">Signal</keyword>
<dbReference type="PROSITE" id="PS51257">
    <property type="entry name" value="PROKAR_LIPOPROTEIN"/>
    <property type="match status" value="1"/>
</dbReference>
<feature type="signal peptide" evidence="1">
    <location>
        <begin position="1"/>
        <end position="27"/>
    </location>
</feature>
<evidence type="ECO:0000313" key="3">
    <source>
        <dbReference type="EMBL" id="KAF1693053.1"/>
    </source>
</evidence>
<dbReference type="RefSeq" id="WP_162411054.1">
    <property type="nucleotide sequence ID" value="NZ_PDWN01000013.1"/>
</dbReference>
<proteinExistence type="predicted"/>
<dbReference type="Proteomes" id="UP000788419">
    <property type="component" value="Unassembled WGS sequence"/>
</dbReference>
<organism evidence="3 4">
    <name type="scientific">Pseudoxanthomonas daejeonensis</name>
    <dbReference type="NCBI Taxonomy" id="266062"/>
    <lineage>
        <taxon>Bacteria</taxon>
        <taxon>Pseudomonadati</taxon>
        <taxon>Pseudomonadota</taxon>
        <taxon>Gammaproteobacteria</taxon>
        <taxon>Lysobacterales</taxon>
        <taxon>Lysobacteraceae</taxon>
        <taxon>Pseudoxanthomonas</taxon>
    </lineage>
</organism>
<feature type="chain" id="PRO_5045592147" description="DUF3298 domain-containing protein" evidence="1">
    <location>
        <begin position="28"/>
        <end position="283"/>
    </location>
</feature>
<sequence>MKPAALNRRTAATALLLVALAACQRDAAPVTEAPASPAAAAGTDGIAATPEPAATAAPGLVDVIETDPRYVVGISYPPAAAADPGLAKALHDYAEASRAELMQAVGGLDAAPTAPYELSLGFRELMRTADVVAVAADGSLYTGGAHGQPLVARFVWLPGEQRMLTSDALLATPADWRPVADYIGEQLGAAAHTRAADEALDPADRQRLLSTALKMIDQGTEPQPQNFAQFEPVAAANGRIAALRFVFPPYQVGPYADGVQNVEVPAAVLRPHLAEGVRGLFVE</sequence>
<evidence type="ECO:0000259" key="2">
    <source>
        <dbReference type="Pfam" id="PF11738"/>
    </source>
</evidence>
<name>A0ABQ6Z4S4_9GAMM</name>
<evidence type="ECO:0000313" key="4">
    <source>
        <dbReference type="Proteomes" id="UP000788419"/>
    </source>
</evidence>
<dbReference type="Gene3D" id="3.90.640.20">
    <property type="entry name" value="Heat-shock cognate protein, ATPase"/>
    <property type="match status" value="1"/>
</dbReference>
<dbReference type="Pfam" id="PF11738">
    <property type="entry name" value="DUF3298"/>
    <property type="match status" value="1"/>
</dbReference>
<feature type="domain" description="DUF3298" evidence="2">
    <location>
        <begin position="242"/>
        <end position="265"/>
    </location>
</feature>
<protein>
    <recommendedName>
        <fullName evidence="2">DUF3298 domain-containing protein</fullName>
    </recommendedName>
</protein>
<keyword evidence="4" id="KW-1185">Reference proteome</keyword>
<evidence type="ECO:0000256" key="1">
    <source>
        <dbReference type="SAM" id="SignalP"/>
    </source>
</evidence>
<dbReference type="InterPro" id="IPR037126">
    <property type="entry name" value="PdaC/RsiV-like_sf"/>
</dbReference>
<dbReference type="InterPro" id="IPR021729">
    <property type="entry name" value="DUF3298"/>
</dbReference>
<accession>A0ABQ6Z4S4</accession>
<comment type="caution">
    <text evidence="3">The sequence shown here is derived from an EMBL/GenBank/DDBJ whole genome shotgun (WGS) entry which is preliminary data.</text>
</comment>
<gene>
    <name evidence="3" type="ORF">CSC65_13140</name>
</gene>
<reference evidence="3 4" key="1">
    <citation type="submission" date="2017-10" db="EMBL/GenBank/DDBJ databases">
        <title>Whole genome sequencing of members of genus Pseudoxanthomonas.</title>
        <authorList>
            <person name="Kumar S."/>
            <person name="Bansal K."/>
            <person name="Kaur A."/>
            <person name="Patil P."/>
            <person name="Sharma S."/>
            <person name="Patil P.B."/>
        </authorList>
    </citation>
    <scope>NUCLEOTIDE SEQUENCE [LARGE SCALE GENOMIC DNA]</scope>
    <source>
        <strain evidence="3 4">DSM 17801</strain>
    </source>
</reference>